<keyword evidence="3" id="KW-1185">Reference proteome</keyword>
<dbReference type="EMBL" id="MU005616">
    <property type="protein sequence ID" value="KAF2677928.1"/>
    <property type="molecule type" value="Genomic_DNA"/>
</dbReference>
<sequence>MQSTNEIKSVLRKQAKLLHQIVANIVHLRRTHFIEAPSSIFEEETSQASIFDRLPEEDREPDSLDFTFDTLVLDSQVYEKTFAASLDAKKGEDSGETRTLTDASSLDDRTIRYDAVNTKINGKGKHTTSSLSPITNSTAPRWSLWPEAPSWVYSFLDVESTSARTRASWLVHAPSGILDRSKSLLVDLIKFSNNERIGCIDSSKNYSGPKVGWLVVINVLRISYRTKPPLGHEGRAHKLPEGSKQRIVLKDAL</sequence>
<evidence type="ECO:0000313" key="1">
    <source>
        <dbReference type="EMBL" id="KAF2677928.1"/>
    </source>
</evidence>
<dbReference type="AlphaFoldDB" id="A0A6G1IT15"/>
<gene>
    <name evidence="2" type="ORF">K458DRAFT_392176</name>
    <name evidence="1" type="ORF">K458DRAFT_409261</name>
</gene>
<evidence type="ECO:0000313" key="2">
    <source>
        <dbReference type="EMBL" id="KAF2681386.1"/>
    </source>
</evidence>
<name>A0A6G1IT15_9PLEO</name>
<dbReference type="Proteomes" id="UP000799291">
    <property type="component" value="Unassembled WGS sequence"/>
</dbReference>
<accession>A0A6G1IT15</accession>
<protein>
    <submittedName>
        <fullName evidence="2">Uncharacterized protein</fullName>
    </submittedName>
</protein>
<proteinExistence type="predicted"/>
<dbReference type="OrthoDB" id="5365701at2759"/>
<dbReference type="EMBL" id="MU005592">
    <property type="protein sequence ID" value="KAF2681386.1"/>
    <property type="molecule type" value="Genomic_DNA"/>
</dbReference>
<reference evidence="2" key="1">
    <citation type="journal article" date="2020" name="Stud. Mycol.">
        <title>101 Dothideomycetes genomes: a test case for predicting lifestyles and emergence of pathogens.</title>
        <authorList>
            <person name="Haridas S."/>
            <person name="Albert R."/>
            <person name="Binder M."/>
            <person name="Bloem J."/>
            <person name="Labutti K."/>
            <person name="Salamov A."/>
            <person name="Andreopoulos B."/>
            <person name="Baker S."/>
            <person name="Barry K."/>
            <person name="Bills G."/>
            <person name="Bluhm B."/>
            <person name="Cannon C."/>
            <person name="Castanera R."/>
            <person name="Culley D."/>
            <person name="Daum C."/>
            <person name="Ezra D."/>
            <person name="Gonzalez J."/>
            <person name="Henrissat B."/>
            <person name="Kuo A."/>
            <person name="Liang C."/>
            <person name="Lipzen A."/>
            <person name="Lutzoni F."/>
            <person name="Magnuson J."/>
            <person name="Mondo S."/>
            <person name="Nolan M."/>
            <person name="Ohm R."/>
            <person name="Pangilinan J."/>
            <person name="Park H.-J."/>
            <person name="Ramirez L."/>
            <person name="Alfaro M."/>
            <person name="Sun H."/>
            <person name="Tritt A."/>
            <person name="Yoshinaga Y."/>
            <person name="Zwiers L.-H."/>
            <person name="Turgeon B."/>
            <person name="Goodwin S."/>
            <person name="Spatafora J."/>
            <person name="Crous P."/>
            <person name="Grigoriev I."/>
        </authorList>
    </citation>
    <scope>NUCLEOTIDE SEQUENCE</scope>
    <source>
        <strain evidence="2">CBS 122367</strain>
    </source>
</reference>
<evidence type="ECO:0000313" key="3">
    <source>
        <dbReference type="Proteomes" id="UP000799291"/>
    </source>
</evidence>
<organism evidence="2 3">
    <name type="scientific">Lentithecium fluviatile CBS 122367</name>
    <dbReference type="NCBI Taxonomy" id="1168545"/>
    <lineage>
        <taxon>Eukaryota</taxon>
        <taxon>Fungi</taxon>
        <taxon>Dikarya</taxon>
        <taxon>Ascomycota</taxon>
        <taxon>Pezizomycotina</taxon>
        <taxon>Dothideomycetes</taxon>
        <taxon>Pleosporomycetidae</taxon>
        <taxon>Pleosporales</taxon>
        <taxon>Massarineae</taxon>
        <taxon>Lentitheciaceae</taxon>
        <taxon>Lentithecium</taxon>
    </lineage>
</organism>